<sequence>MENSWAAKQGTGAAEMIACWHLARPKIGAGEPWGAARPQHSEQKLKLQPLPGVGHGEVALLWDLGQATLRIPDRCGARGHWILGPLHIELNKGYTQTVVPTWQLRPEALSDAPFEGAVRDRLMQYFDINWGTSTTRGCDCEAKKVVIRGLCMQTTYSVRHQCEKDVLDHIVKLRDQEKCLPTQPHRMEESRQTRWSLLDDWRRLE</sequence>
<keyword evidence="2" id="KW-1185">Reference proteome</keyword>
<gene>
    <name evidence="1" type="ORF">NDU88_006631</name>
</gene>
<name>A0AAV7X4B4_PLEWA</name>
<dbReference type="EMBL" id="JANPWB010000001">
    <property type="protein sequence ID" value="KAJ1219060.1"/>
    <property type="molecule type" value="Genomic_DNA"/>
</dbReference>
<evidence type="ECO:0000313" key="1">
    <source>
        <dbReference type="EMBL" id="KAJ1219060.1"/>
    </source>
</evidence>
<accession>A0AAV7X4B4</accession>
<comment type="caution">
    <text evidence="1">The sequence shown here is derived from an EMBL/GenBank/DDBJ whole genome shotgun (WGS) entry which is preliminary data.</text>
</comment>
<dbReference type="Proteomes" id="UP001066276">
    <property type="component" value="Chromosome 1_1"/>
</dbReference>
<reference evidence="1" key="1">
    <citation type="journal article" date="2022" name="bioRxiv">
        <title>Sequencing and chromosome-scale assembly of the giantPleurodeles waltlgenome.</title>
        <authorList>
            <person name="Brown T."/>
            <person name="Elewa A."/>
            <person name="Iarovenko S."/>
            <person name="Subramanian E."/>
            <person name="Araus A.J."/>
            <person name="Petzold A."/>
            <person name="Susuki M."/>
            <person name="Suzuki K.-i.T."/>
            <person name="Hayashi T."/>
            <person name="Toyoda A."/>
            <person name="Oliveira C."/>
            <person name="Osipova E."/>
            <person name="Leigh N.D."/>
            <person name="Simon A."/>
            <person name="Yun M.H."/>
        </authorList>
    </citation>
    <scope>NUCLEOTIDE SEQUENCE</scope>
    <source>
        <strain evidence="1">20211129_DDA</strain>
        <tissue evidence="1">Liver</tissue>
    </source>
</reference>
<protein>
    <submittedName>
        <fullName evidence="1">Uncharacterized protein</fullName>
    </submittedName>
</protein>
<evidence type="ECO:0000313" key="2">
    <source>
        <dbReference type="Proteomes" id="UP001066276"/>
    </source>
</evidence>
<dbReference type="AlphaFoldDB" id="A0AAV7X4B4"/>
<organism evidence="1 2">
    <name type="scientific">Pleurodeles waltl</name>
    <name type="common">Iberian ribbed newt</name>
    <dbReference type="NCBI Taxonomy" id="8319"/>
    <lineage>
        <taxon>Eukaryota</taxon>
        <taxon>Metazoa</taxon>
        <taxon>Chordata</taxon>
        <taxon>Craniata</taxon>
        <taxon>Vertebrata</taxon>
        <taxon>Euteleostomi</taxon>
        <taxon>Amphibia</taxon>
        <taxon>Batrachia</taxon>
        <taxon>Caudata</taxon>
        <taxon>Salamandroidea</taxon>
        <taxon>Salamandridae</taxon>
        <taxon>Pleurodelinae</taxon>
        <taxon>Pleurodeles</taxon>
    </lineage>
</organism>
<proteinExistence type="predicted"/>